<feature type="transmembrane region" description="Helical" evidence="2">
    <location>
        <begin position="365"/>
        <end position="386"/>
    </location>
</feature>
<feature type="region of interest" description="Disordered" evidence="1">
    <location>
        <begin position="209"/>
        <end position="365"/>
    </location>
</feature>
<protein>
    <recommendedName>
        <fullName evidence="6">Gram-positive cocci surface proteins LPxTG domain-containing protein</fullName>
    </recommendedName>
</protein>
<keyword evidence="5" id="KW-1185">Reference proteome</keyword>
<evidence type="ECO:0000313" key="4">
    <source>
        <dbReference type="EMBL" id="MBH5335101.1"/>
    </source>
</evidence>
<evidence type="ECO:0000313" key="5">
    <source>
        <dbReference type="Proteomes" id="UP000807371"/>
    </source>
</evidence>
<accession>A0ABS0NIX3</accession>
<reference evidence="4 5" key="1">
    <citation type="submission" date="2020-09" db="EMBL/GenBank/DDBJ databases">
        <title>Biosynthesis of the nuclear factor of activated T cells inhibitor NFAT-133 and its congeners in Streptomyces pactum.</title>
        <authorList>
            <person name="Zhou W."/>
            <person name="Posri P."/>
            <person name="Abugrain M.E."/>
            <person name="Weisberg A.J."/>
            <person name="Chang J.H."/>
            <person name="Mahmud T."/>
        </authorList>
    </citation>
    <scope>NUCLEOTIDE SEQUENCE [LARGE SCALE GENOMIC DNA]</scope>
    <source>
        <strain evidence="4 5">ATCC 27456</strain>
    </source>
</reference>
<feature type="chain" id="PRO_5046896614" description="Gram-positive cocci surface proteins LPxTG domain-containing protein" evidence="3">
    <location>
        <begin position="23"/>
        <end position="392"/>
    </location>
</feature>
<dbReference type="RefSeq" id="WP_197988704.1">
    <property type="nucleotide sequence ID" value="NZ_JACYXC010000001.1"/>
</dbReference>
<comment type="caution">
    <text evidence="4">The sequence shown here is derived from an EMBL/GenBank/DDBJ whole genome shotgun (WGS) entry which is preliminary data.</text>
</comment>
<proteinExistence type="predicted"/>
<feature type="compositionally biased region" description="Basic and acidic residues" evidence="1">
    <location>
        <begin position="283"/>
        <end position="297"/>
    </location>
</feature>
<keyword evidence="2" id="KW-1133">Transmembrane helix</keyword>
<keyword evidence="2" id="KW-0812">Transmembrane</keyword>
<gene>
    <name evidence="4" type="ORF">IHE55_09950</name>
</gene>
<sequence length="392" mass="39570">MRLPTAPVVCAVLVVATAPATAVSPSAAATAPATAVAPSVIRSSVAAPATAAGPPVAVVASAADGAPADATPPPDRAPRRVRGHLAAPAPVCGDRDGPGLPLRAVLDNGPSTFPRGGYWRAWHLKLTNTTRRACRAVHPVVVITGRDGDLRPRHIRFEFYDDRAERWRAVRFETTDADENVGAFTGEGFGGFTVEPGRTLTTALRARFTGGAPVGPATASVTTVQRRGDDGDWVGQSGDVPFRVTEGDGGTGEAGDGDRREEPDPAGPGDAGRDPEADPDDGPGGRREPGTGADREGVQGPDGEPGAARGDGSRDGTAPGGSPAGGADEPDAGRPGAGEPGAAGPFPPPELARTGPPEQPARGTLLPLTLAGAGCLLGGSALLALARRLRHR</sequence>
<keyword evidence="3" id="KW-0732">Signal</keyword>
<dbReference type="Proteomes" id="UP000807371">
    <property type="component" value="Unassembled WGS sequence"/>
</dbReference>
<name>A0ABS0NIX3_9ACTN</name>
<organism evidence="4 5">
    <name type="scientific">Streptomyces pactum</name>
    <dbReference type="NCBI Taxonomy" id="68249"/>
    <lineage>
        <taxon>Bacteria</taxon>
        <taxon>Bacillati</taxon>
        <taxon>Actinomycetota</taxon>
        <taxon>Actinomycetes</taxon>
        <taxon>Kitasatosporales</taxon>
        <taxon>Streptomycetaceae</taxon>
        <taxon>Streptomyces</taxon>
    </lineage>
</organism>
<dbReference type="EMBL" id="JACYXC010000001">
    <property type="protein sequence ID" value="MBH5335101.1"/>
    <property type="molecule type" value="Genomic_DNA"/>
</dbReference>
<keyword evidence="2" id="KW-0472">Membrane</keyword>
<evidence type="ECO:0000256" key="2">
    <source>
        <dbReference type="SAM" id="Phobius"/>
    </source>
</evidence>
<evidence type="ECO:0000256" key="3">
    <source>
        <dbReference type="SAM" id="SignalP"/>
    </source>
</evidence>
<feature type="signal peptide" evidence="3">
    <location>
        <begin position="1"/>
        <end position="22"/>
    </location>
</feature>
<evidence type="ECO:0008006" key="6">
    <source>
        <dbReference type="Google" id="ProtNLM"/>
    </source>
</evidence>
<evidence type="ECO:0000256" key="1">
    <source>
        <dbReference type="SAM" id="MobiDB-lite"/>
    </source>
</evidence>